<reference evidence="2" key="1">
    <citation type="journal article" date="2023" name="G3 (Bethesda)">
        <title>A reference genome for the long-term kleptoplast-retaining sea slug Elysia crispata morphotype clarki.</title>
        <authorList>
            <person name="Eastman K.E."/>
            <person name="Pendleton A.L."/>
            <person name="Shaikh M.A."/>
            <person name="Suttiyut T."/>
            <person name="Ogas R."/>
            <person name="Tomko P."/>
            <person name="Gavelis G."/>
            <person name="Widhalm J.R."/>
            <person name="Wisecaver J.H."/>
        </authorList>
    </citation>
    <scope>NUCLEOTIDE SEQUENCE</scope>
    <source>
        <strain evidence="2">ECLA1</strain>
    </source>
</reference>
<evidence type="ECO:0000313" key="2">
    <source>
        <dbReference type="EMBL" id="KAK3734868.1"/>
    </source>
</evidence>
<accession>A0AAE0Y7T6</accession>
<proteinExistence type="predicted"/>
<name>A0AAE0Y7T6_9GAST</name>
<keyword evidence="3" id="KW-1185">Reference proteome</keyword>
<protein>
    <submittedName>
        <fullName evidence="2">Uncharacterized protein</fullName>
    </submittedName>
</protein>
<evidence type="ECO:0000256" key="1">
    <source>
        <dbReference type="SAM" id="MobiDB-lite"/>
    </source>
</evidence>
<gene>
    <name evidence="2" type="ORF">RRG08_038894</name>
</gene>
<sequence>MACLAERELEAGSGLAGGYGRHKNHAGRENKSLYEADNLQSTAERDTISPFLAARSAGELWLRPLR</sequence>
<dbReference type="Proteomes" id="UP001283361">
    <property type="component" value="Unassembled WGS sequence"/>
</dbReference>
<evidence type="ECO:0000313" key="3">
    <source>
        <dbReference type="Proteomes" id="UP001283361"/>
    </source>
</evidence>
<dbReference type="AlphaFoldDB" id="A0AAE0Y7T6"/>
<feature type="region of interest" description="Disordered" evidence="1">
    <location>
        <begin position="14"/>
        <end position="33"/>
    </location>
</feature>
<comment type="caution">
    <text evidence="2">The sequence shown here is derived from an EMBL/GenBank/DDBJ whole genome shotgun (WGS) entry which is preliminary data.</text>
</comment>
<organism evidence="2 3">
    <name type="scientific">Elysia crispata</name>
    <name type="common">lettuce slug</name>
    <dbReference type="NCBI Taxonomy" id="231223"/>
    <lineage>
        <taxon>Eukaryota</taxon>
        <taxon>Metazoa</taxon>
        <taxon>Spiralia</taxon>
        <taxon>Lophotrochozoa</taxon>
        <taxon>Mollusca</taxon>
        <taxon>Gastropoda</taxon>
        <taxon>Heterobranchia</taxon>
        <taxon>Euthyneura</taxon>
        <taxon>Panpulmonata</taxon>
        <taxon>Sacoglossa</taxon>
        <taxon>Placobranchoidea</taxon>
        <taxon>Plakobranchidae</taxon>
        <taxon>Elysia</taxon>
    </lineage>
</organism>
<dbReference type="EMBL" id="JAWDGP010006834">
    <property type="protein sequence ID" value="KAK3734868.1"/>
    <property type="molecule type" value="Genomic_DNA"/>
</dbReference>